<sequence length="127" mass="13590">MSQEHSVPSNPLEDVPFMTQQTPGVAPQSLPPFPLFGEENPVVYTLMRYWRLFNDLGLTPPAPNFKSSVVTSKAFPGPGYSGDAPSNHPPHSVARVTVEFEPPSGSLGPNKGDVASRRATPSSSTSK</sequence>
<comment type="caution">
    <text evidence="2">The sequence shown here is derived from an EMBL/GenBank/DDBJ whole genome shotgun (WGS) entry which is preliminary data.</text>
</comment>
<organism evidence="2 3">
    <name type="scientific">Ensete ventricosum</name>
    <name type="common">Abyssinian banana</name>
    <name type="synonym">Musa ensete</name>
    <dbReference type="NCBI Taxonomy" id="4639"/>
    <lineage>
        <taxon>Eukaryota</taxon>
        <taxon>Viridiplantae</taxon>
        <taxon>Streptophyta</taxon>
        <taxon>Embryophyta</taxon>
        <taxon>Tracheophyta</taxon>
        <taxon>Spermatophyta</taxon>
        <taxon>Magnoliopsida</taxon>
        <taxon>Liliopsida</taxon>
        <taxon>Zingiberales</taxon>
        <taxon>Musaceae</taxon>
        <taxon>Ensete</taxon>
    </lineage>
</organism>
<evidence type="ECO:0000313" key="3">
    <source>
        <dbReference type="Proteomes" id="UP000287651"/>
    </source>
</evidence>
<name>A0A426YF00_ENSVE</name>
<feature type="compositionally biased region" description="Low complexity" evidence="1">
    <location>
        <begin position="117"/>
        <end position="127"/>
    </location>
</feature>
<evidence type="ECO:0000313" key="2">
    <source>
        <dbReference type="EMBL" id="RRT50283.1"/>
    </source>
</evidence>
<dbReference type="AlphaFoldDB" id="A0A426YF00"/>
<reference evidence="2 3" key="1">
    <citation type="journal article" date="2014" name="Agronomy (Basel)">
        <title>A Draft Genome Sequence for Ensete ventricosum, the Drought-Tolerant Tree Against Hunger.</title>
        <authorList>
            <person name="Harrison J."/>
            <person name="Moore K.A."/>
            <person name="Paszkiewicz K."/>
            <person name="Jones T."/>
            <person name="Grant M."/>
            <person name="Ambacheew D."/>
            <person name="Muzemil S."/>
            <person name="Studholme D.J."/>
        </authorList>
    </citation>
    <scope>NUCLEOTIDE SEQUENCE [LARGE SCALE GENOMIC DNA]</scope>
</reference>
<dbReference type="EMBL" id="AMZH03012855">
    <property type="protein sequence ID" value="RRT50283.1"/>
    <property type="molecule type" value="Genomic_DNA"/>
</dbReference>
<feature type="region of interest" description="Disordered" evidence="1">
    <location>
        <begin position="1"/>
        <end position="31"/>
    </location>
</feature>
<protein>
    <submittedName>
        <fullName evidence="2">Uncharacterized protein</fullName>
    </submittedName>
</protein>
<gene>
    <name evidence="2" type="ORF">B296_00027526</name>
</gene>
<evidence type="ECO:0000256" key="1">
    <source>
        <dbReference type="SAM" id="MobiDB-lite"/>
    </source>
</evidence>
<accession>A0A426YF00</accession>
<proteinExistence type="predicted"/>
<dbReference type="Proteomes" id="UP000287651">
    <property type="component" value="Unassembled WGS sequence"/>
</dbReference>
<feature type="region of interest" description="Disordered" evidence="1">
    <location>
        <begin position="61"/>
        <end position="127"/>
    </location>
</feature>